<reference evidence="2" key="1">
    <citation type="submission" date="2022-11" db="UniProtKB">
        <authorList>
            <consortium name="WormBaseParasite"/>
        </authorList>
    </citation>
    <scope>IDENTIFICATION</scope>
</reference>
<dbReference type="WBParaSite" id="ES5_v2.g9497.t1">
    <property type="protein sequence ID" value="ES5_v2.g9497.t1"/>
    <property type="gene ID" value="ES5_v2.g9497"/>
</dbReference>
<proteinExistence type="predicted"/>
<dbReference type="Proteomes" id="UP000887579">
    <property type="component" value="Unplaced"/>
</dbReference>
<organism evidence="1 2">
    <name type="scientific">Panagrolaimus sp. ES5</name>
    <dbReference type="NCBI Taxonomy" id="591445"/>
    <lineage>
        <taxon>Eukaryota</taxon>
        <taxon>Metazoa</taxon>
        <taxon>Ecdysozoa</taxon>
        <taxon>Nematoda</taxon>
        <taxon>Chromadorea</taxon>
        <taxon>Rhabditida</taxon>
        <taxon>Tylenchina</taxon>
        <taxon>Panagrolaimomorpha</taxon>
        <taxon>Panagrolaimoidea</taxon>
        <taxon>Panagrolaimidae</taxon>
        <taxon>Panagrolaimus</taxon>
    </lineage>
</organism>
<accession>A0AC34GWS3</accession>
<name>A0AC34GWS3_9BILA</name>
<sequence length="322" mass="36638">MFGMFTCASHLLLVTMGRAAGAWLTVMLFVDQKFMSQKSKISLHRQRRNYYSSLLFIAFACFISALPSIIYIELNQEVLHEEFVQNMVLKIRTFKCSAKLPPNISFITSSLTLCVDYLLPLSVIIVLSVQLYCNSRRHPADSIVNQDKLQNYRLIVALLYFIAYCPHWIAVIWLFVGNPTEAQSAILGDLAILLPYTLPAIIWLPLSFLSSSASSQARFYDISISRAEPVTDPASFYSMREKRTVTRYCSTDLIGRKNLTSVMPSISANCTLLENEHNITPCTSRRTSLVFQEDIYRNHIQTSSDIPQININDEEYLTDQTV</sequence>
<evidence type="ECO:0000313" key="1">
    <source>
        <dbReference type="Proteomes" id="UP000887579"/>
    </source>
</evidence>
<protein>
    <submittedName>
        <fullName evidence="2">G-protein coupled receptors family 1 profile domain-containing protein</fullName>
    </submittedName>
</protein>
<evidence type="ECO:0000313" key="2">
    <source>
        <dbReference type="WBParaSite" id="ES5_v2.g9497.t1"/>
    </source>
</evidence>